<evidence type="ECO:0000313" key="7">
    <source>
        <dbReference type="EMBL" id="CUS07425.1"/>
    </source>
</evidence>
<dbReference type="InterPro" id="IPR053279">
    <property type="entry name" value="EMC_subunit"/>
</dbReference>
<evidence type="ECO:0000256" key="4">
    <source>
        <dbReference type="ARBA" id="ARBA00022989"/>
    </source>
</evidence>
<comment type="similarity">
    <text evidence="2">Belongs to the membrane magnesium transporter (TC 1.A.67) family.</text>
</comment>
<evidence type="ECO:0000256" key="1">
    <source>
        <dbReference type="ARBA" id="ARBA00004127"/>
    </source>
</evidence>
<evidence type="ECO:0000256" key="2">
    <source>
        <dbReference type="ARBA" id="ARBA00006109"/>
    </source>
</evidence>
<dbReference type="GO" id="GO:0034975">
    <property type="term" value="P:protein folding in endoplasmic reticulum"/>
    <property type="evidence" value="ECO:0007669"/>
    <property type="project" value="TreeGrafter"/>
</dbReference>
<keyword evidence="5" id="KW-0472">Membrane</keyword>
<dbReference type="EMBL" id="LN891209">
    <property type="protein sequence ID" value="CUS07425.1"/>
    <property type="molecule type" value="Genomic_DNA"/>
</dbReference>
<evidence type="ECO:0008006" key="9">
    <source>
        <dbReference type="Google" id="ProtNLM"/>
    </source>
</evidence>
<sequence length="117" mass="12914">MASKALISFSSLLLIHSCYSAHEHSLLMPTTTSLPLDVAIETIVSVVLLCFGIVLGNREELKPISWSVWSGLLEREKGCGQFGYLEERVGFLDIRAKRAEFAKWIKGAEVGSSSQRT</sequence>
<reference evidence="7" key="1">
    <citation type="submission" date="2015-10" db="EMBL/GenBank/DDBJ databases">
        <authorList>
            <person name="Regsiter A."/>
            <person name="william w."/>
        </authorList>
    </citation>
    <scope>NUCLEOTIDE SEQUENCE</scope>
    <source>
        <strain evidence="7">Montdore</strain>
    </source>
</reference>
<dbReference type="PANTHER" id="PTHR28144:SF1">
    <property type="entry name" value="ER MEMBRANE PROTEIN COMPLEX SUBUNIT 5"/>
    <property type="match status" value="1"/>
</dbReference>
<evidence type="ECO:0000256" key="3">
    <source>
        <dbReference type="ARBA" id="ARBA00022692"/>
    </source>
</evidence>
<keyword evidence="3" id="KW-0812">Transmembrane</keyword>
<keyword evidence="6" id="KW-0732">Signal</keyword>
<dbReference type="InterPro" id="IPR018937">
    <property type="entry name" value="MMgT"/>
</dbReference>
<dbReference type="GO" id="GO:0072546">
    <property type="term" value="C:EMC complex"/>
    <property type="evidence" value="ECO:0007669"/>
    <property type="project" value="TreeGrafter"/>
</dbReference>
<accession>A0A292PL64</accession>
<protein>
    <recommendedName>
        <fullName evidence="9">Magnesium transporter</fullName>
    </recommendedName>
</protein>
<comment type="subcellular location">
    <subcellularLocation>
        <location evidence="1">Endomembrane system</location>
        <topology evidence="1">Multi-pass membrane protein</topology>
    </subcellularLocation>
</comment>
<keyword evidence="4" id="KW-1133">Transmembrane helix</keyword>
<feature type="chain" id="PRO_5012064386" description="Magnesium transporter" evidence="6">
    <location>
        <begin position="21"/>
        <end position="117"/>
    </location>
</feature>
<name>A0A292PL64_9PEZI</name>
<evidence type="ECO:0000256" key="5">
    <source>
        <dbReference type="ARBA" id="ARBA00023136"/>
    </source>
</evidence>
<feature type="signal peptide" evidence="6">
    <location>
        <begin position="1"/>
        <end position="20"/>
    </location>
</feature>
<dbReference type="Pfam" id="PF10270">
    <property type="entry name" value="MMgT"/>
    <property type="match status" value="1"/>
</dbReference>
<keyword evidence="8" id="KW-1185">Reference proteome</keyword>
<organism evidence="7 8">
    <name type="scientific">Tuber aestivum</name>
    <name type="common">summer truffle</name>
    <dbReference type="NCBI Taxonomy" id="59557"/>
    <lineage>
        <taxon>Eukaryota</taxon>
        <taxon>Fungi</taxon>
        <taxon>Dikarya</taxon>
        <taxon>Ascomycota</taxon>
        <taxon>Pezizomycotina</taxon>
        <taxon>Pezizomycetes</taxon>
        <taxon>Pezizales</taxon>
        <taxon>Tuberaceae</taxon>
        <taxon>Tuber</taxon>
    </lineage>
</organism>
<proteinExistence type="inferred from homology"/>
<gene>
    <name evidence="7" type="ORF">GSTUAT00008486001</name>
</gene>
<evidence type="ECO:0000256" key="6">
    <source>
        <dbReference type="SAM" id="SignalP"/>
    </source>
</evidence>
<evidence type="ECO:0000313" key="8">
    <source>
        <dbReference type="Proteomes" id="UP001412239"/>
    </source>
</evidence>
<dbReference type="Proteomes" id="UP001412239">
    <property type="component" value="Unassembled WGS sequence"/>
</dbReference>
<dbReference type="AlphaFoldDB" id="A0A292PL64"/>
<dbReference type="PANTHER" id="PTHR28144">
    <property type="entry name" value="ER MEMBRANE PROTEIN COMPLEX SUBUNIT 5"/>
    <property type="match status" value="1"/>
</dbReference>